<dbReference type="Proteomes" id="UP001065682">
    <property type="component" value="Unassembled WGS sequence"/>
</dbReference>
<sequence length="411" mass="43486">MIRPTRTASGIAALALALTVVALPLANPAAALAAGSLAVFLLWRGWRFERDLAAIVTSLAADRELDRTILRQGTAVTVRVRVDCTVPAGMAIRARDLPPAVAVGDAPSVLPGETATYTIRLMAPGETVFTGVALEAQDAFFSRKIVCRRHDAPRLRVFPAGTNGNGRGRGATSGEIEVNRQTAFAGQSVRGFRPYQTGDDPGQIDWKVTARRDAYYVRQLTGLEGGAPLIVVDLPARTGDPETNSRFSMAVYGAVEAAIASRDGCSLLVVAGGEIVRFLPRTQDIRDALAALGGLAPLEPRAPLYRAPGPAVLAARARVPRNGGGPEEVYRERLGGILSAFAKESPVPFAAAVRRALDRADARELRLYSLLPAGDKSHLVQVVNEAKIRGMQVVLKAPAGTIPGVDAVEVL</sequence>
<name>A0A9E4ZL74_9EURY</name>
<accession>A0A9E4ZL74</accession>
<dbReference type="RefSeq" id="WP_261597884.1">
    <property type="nucleotide sequence ID" value="NZ_VHLL01000005.1"/>
</dbReference>
<proteinExistence type="predicted"/>
<gene>
    <name evidence="2" type="ORF">FKB36_09830</name>
</gene>
<keyword evidence="3" id="KW-1185">Reference proteome</keyword>
<dbReference type="AlphaFoldDB" id="A0A9E4ZL74"/>
<dbReference type="EMBL" id="VHLL01000005">
    <property type="protein sequence ID" value="MCT8337773.1"/>
    <property type="molecule type" value="Genomic_DNA"/>
</dbReference>
<feature type="domain" description="DUF58" evidence="1">
    <location>
        <begin position="192"/>
        <end position="301"/>
    </location>
</feature>
<evidence type="ECO:0000313" key="3">
    <source>
        <dbReference type="Proteomes" id="UP001065682"/>
    </source>
</evidence>
<dbReference type="InterPro" id="IPR002881">
    <property type="entry name" value="DUF58"/>
</dbReference>
<dbReference type="Pfam" id="PF01882">
    <property type="entry name" value="DUF58"/>
    <property type="match status" value="1"/>
</dbReference>
<reference evidence="2" key="1">
    <citation type="submission" date="2019-06" db="EMBL/GenBank/DDBJ databases">
        <title>Methanoculleus strain from Tamsui River, Taipei, Taiwan.</title>
        <authorList>
            <person name="You Y.-T."/>
            <person name="Chen S.-C."/>
            <person name="Lai S.-J."/>
            <person name="Lee Y.-C."/>
            <person name="Lai M.-C."/>
        </authorList>
    </citation>
    <scope>NUCLEOTIDE SEQUENCE</scope>
    <source>
        <strain evidence="2">Afa-1</strain>
    </source>
</reference>
<comment type="caution">
    <text evidence="2">The sequence shown here is derived from an EMBL/GenBank/DDBJ whole genome shotgun (WGS) entry which is preliminary data.</text>
</comment>
<evidence type="ECO:0000259" key="1">
    <source>
        <dbReference type="Pfam" id="PF01882"/>
    </source>
</evidence>
<dbReference type="PANTHER" id="PTHR33608:SF6">
    <property type="entry name" value="BLL2464 PROTEIN"/>
    <property type="match status" value="1"/>
</dbReference>
<dbReference type="PANTHER" id="PTHR33608">
    <property type="entry name" value="BLL2464 PROTEIN"/>
    <property type="match status" value="1"/>
</dbReference>
<organism evidence="2 3">
    <name type="scientific">Methanoculleus formosensis</name>
    <dbReference type="NCBI Taxonomy" id="2590886"/>
    <lineage>
        <taxon>Archaea</taxon>
        <taxon>Methanobacteriati</taxon>
        <taxon>Methanobacteriota</taxon>
        <taxon>Stenosarchaea group</taxon>
        <taxon>Methanomicrobia</taxon>
        <taxon>Methanomicrobiales</taxon>
        <taxon>Methanomicrobiaceae</taxon>
        <taxon>Methanoculleus</taxon>
    </lineage>
</organism>
<protein>
    <submittedName>
        <fullName evidence="2">DUF58 domain-containing protein</fullName>
    </submittedName>
</protein>
<evidence type="ECO:0000313" key="2">
    <source>
        <dbReference type="EMBL" id="MCT8337773.1"/>
    </source>
</evidence>